<feature type="transmembrane region" description="Helical" evidence="1">
    <location>
        <begin position="73"/>
        <end position="90"/>
    </location>
</feature>
<keyword evidence="5" id="KW-1185">Reference proteome</keyword>
<dbReference type="EMBL" id="NPBH01000003">
    <property type="protein sequence ID" value="PAE09498.1"/>
    <property type="molecule type" value="Genomic_DNA"/>
</dbReference>
<feature type="transmembrane region" description="Helical" evidence="1">
    <location>
        <begin position="6"/>
        <end position="22"/>
    </location>
</feature>
<evidence type="ECO:0000313" key="2">
    <source>
        <dbReference type="EMBL" id="PAD99743.1"/>
    </source>
</evidence>
<gene>
    <name evidence="2" type="ORF">CHH48_10865</name>
    <name evidence="3" type="ORF">CHI12_00645</name>
</gene>
<sequence>MSAIIVVPLFFIAVYLLISFFRSKESKSAKGAMVQYKAMSYSAVVFPIGWVIIEVYRRLIQPVPLETYRDFMTMLLPIIIIVYGFSIFLLRRSLNES</sequence>
<reference evidence="4 5" key="1">
    <citation type="submission" date="2017-07" db="EMBL/GenBank/DDBJ databases">
        <title>Isolation and whole genome analysis of endospore-forming bacteria from heroin.</title>
        <authorList>
            <person name="Kalinowski J."/>
            <person name="Ahrens B."/>
            <person name="Al-Dilaimi A."/>
            <person name="Winkler A."/>
            <person name="Wibberg D."/>
            <person name="Schleenbecker U."/>
            <person name="Ruckert C."/>
            <person name="Wolfel R."/>
            <person name="Grass G."/>
        </authorList>
    </citation>
    <scope>NUCLEOTIDE SEQUENCE [LARGE SCALE GENOMIC DNA]</scope>
    <source>
        <strain evidence="3 4">7509</strain>
        <strain evidence="2 5">7517-1</strain>
    </source>
</reference>
<proteinExistence type="predicted"/>
<evidence type="ECO:0000313" key="3">
    <source>
        <dbReference type="EMBL" id="PAE09498.1"/>
    </source>
</evidence>
<feature type="transmembrane region" description="Helical" evidence="1">
    <location>
        <begin position="34"/>
        <end position="53"/>
    </location>
</feature>
<keyword evidence="1" id="KW-0812">Transmembrane</keyword>
<evidence type="ECO:0000313" key="5">
    <source>
        <dbReference type="Proteomes" id="UP000216852"/>
    </source>
</evidence>
<dbReference type="OrthoDB" id="2474051at2"/>
<evidence type="ECO:0000256" key="1">
    <source>
        <dbReference type="SAM" id="Phobius"/>
    </source>
</evidence>
<name>A0A268HHZ5_9BACI</name>
<keyword evidence="1" id="KW-1133">Transmembrane helix</keyword>
<dbReference type="EMBL" id="NPBJ01000021">
    <property type="protein sequence ID" value="PAD99743.1"/>
    <property type="molecule type" value="Genomic_DNA"/>
</dbReference>
<dbReference type="Proteomes" id="UP000216852">
    <property type="component" value="Unassembled WGS sequence"/>
</dbReference>
<organism evidence="3 4">
    <name type="scientific">Terribacillus saccharophilus</name>
    <dbReference type="NCBI Taxonomy" id="361277"/>
    <lineage>
        <taxon>Bacteria</taxon>
        <taxon>Bacillati</taxon>
        <taxon>Bacillota</taxon>
        <taxon>Bacilli</taxon>
        <taxon>Bacillales</taxon>
        <taxon>Bacillaceae</taxon>
        <taxon>Terribacillus</taxon>
    </lineage>
</organism>
<evidence type="ECO:0000313" key="4">
    <source>
        <dbReference type="Proteomes" id="UP000216475"/>
    </source>
</evidence>
<dbReference type="Proteomes" id="UP000216475">
    <property type="component" value="Unassembled WGS sequence"/>
</dbReference>
<keyword evidence="1" id="KW-0472">Membrane</keyword>
<accession>A0A268HHZ5</accession>
<dbReference type="RefSeq" id="WP_095219329.1">
    <property type="nucleotide sequence ID" value="NZ_NPBH01000003.1"/>
</dbReference>
<protein>
    <submittedName>
        <fullName evidence="3">Uncharacterized protein</fullName>
    </submittedName>
</protein>
<comment type="caution">
    <text evidence="3">The sequence shown here is derived from an EMBL/GenBank/DDBJ whole genome shotgun (WGS) entry which is preliminary data.</text>
</comment>
<dbReference type="AlphaFoldDB" id="A0A268HHZ5"/>